<keyword evidence="1 3" id="KW-0853">WD repeat</keyword>
<evidence type="ECO:0000313" key="6">
    <source>
        <dbReference type="Proteomes" id="UP000689195"/>
    </source>
</evidence>
<feature type="signal peptide" evidence="4">
    <location>
        <begin position="1"/>
        <end position="23"/>
    </location>
</feature>
<dbReference type="AlphaFoldDB" id="A0A8S1UDL3"/>
<evidence type="ECO:0000256" key="4">
    <source>
        <dbReference type="SAM" id="SignalP"/>
    </source>
</evidence>
<name>A0A8S1UDL3_9CILI</name>
<evidence type="ECO:0000313" key="5">
    <source>
        <dbReference type="EMBL" id="CAD8163005.1"/>
    </source>
</evidence>
<feature type="repeat" description="WD" evidence="3">
    <location>
        <begin position="17"/>
        <end position="39"/>
    </location>
</feature>
<keyword evidence="2" id="KW-0677">Repeat</keyword>
<dbReference type="EMBL" id="CAJJDO010000038">
    <property type="protein sequence ID" value="CAD8163005.1"/>
    <property type="molecule type" value="Genomic_DNA"/>
</dbReference>
<dbReference type="InterPro" id="IPR019775">
    <property type="entry name" value="WD40_repeat_CS"/>
</dbReference>
<dbReference type="Pfam" id="PF00400">
    <property type="entry name" value="WD40"/>
    <property type="match status" value="2"/>
</dbReference>
<evidence type="ECO:0000256" key="2">
    <source>
        <dbReference type="ARBA" id="ARBA00022737"/>
    </source>
</evidence>
<dbReference type="OrthoDB" id="309373at2759"/>
<sequence>MVIVDMLCESVFLLMVIASGSRDESIHLWDVKTGQQKAKLYGTSGIFSVCFSPDGNTLASGSDDESIRLWDVKTNLYQPLIQIYFNILLVSNIC</sequence>
<evidence type="ECO:0000256" key="3">
    <source>
        <dbReference type="PROSITE-ProRule" id="PRU00221"/>
    </source>
</evidence>
<feature type="chain" id="PRO_5035813320" evidence="4">
    <location>
        <begin position="24"/>
        <end position="94"/>
    </location>
</feature>
<dbReference type="PROSITE" id="PS00678">
    <property type="entry name" value="WD_REPEATS_1"/>
    <property type="match status" value="1"/>
</dbReference>
<dbReference type="PROSITE" id="PS50082">
    <property type="entry name" value="WD_REPEATS_2"/>
    <property type="match status" value="2"/>
</dbReference>
<organism evidence="5 6">
    <name type="scientific">Paramecium pentaurelia</name>
    <dbReference type="NCBI Taxonomy" id="43138"/>
    <lineage>
        <taxon>Eukaryota</taxon>
        <taxon>Sar</taxon>
        <taxon>Alveolata</taxon>
        <taxon>Ciliophora</taxon>
        <taxon>Intramacronucleata</taxon>
        <taxon>Oligohymenophorea</taxon>
        <taxon>Peniculida</taxon>
        <taxon>Parameciidae</taxon>
        <taxon>Paramecium</taxon>
    </lineage>
</organism>
<dbReference type="PANTHER" id="PTHR22847">
    <property type="entry name" value="WD40 REPEAT PROTEIN"/>
    <property type="match status" value="1"/>
</dbReference>
<comment type="caution">
    <text evidence="5">The sequence shown here is derived from an EMBL/GenBank/DDBJ whole genome shotgun (WGS) entry which is preliminary data.</text>
</comment>
<dbReference type="InterPro" id="IPR001680">
    <property type="entry name" value="WD40_rpt"/>
</dbReference>
<evidence type="ECO:0000256" key="1">
    <source>
        <dbReference type="ARBA" id="ARBA00022574"/>
    </source>
</evidence>
<keyword evidence="4" id="KW-0732">Signal</keyword>
<reference evidence="5" key="1">
    <citation type="submission" date="2021-01" db="EMBL/GenBank/DDBJ databases">
        <authorList>
            <consortium name="Genoscope - CEA"/>
            <person name="William W."/>
        </authorList>
    </citation>
    <scope>NUCLEOTIDE SEQUENCE</scope>
</reference>
<keyword evidence="6" id="KW-1185">Reference proteome</keyword>
<dbReference type="GO" id="GO:1990234">
    <property type="term" value="C:transferase complex"/>
    <property type="evidence" value="ECO:0007669"/>
    <property type="project" value="UniProtKB-ARBA"/>
</dbReference>
<dbReference type="SMART" id="SM00320">
    <property type="entry name" value="WD40"/>
    <property type="match status" value="1"/>
</dbReference>
<proteinExistence type="predicted"/>
<dbReference type="PANTHER" id="PTHR22847:SF637">
    <property type="entry name" value="WD REPEAT DOMAIN 5B"/>
    <property type="match status" value="1"/>
</dbReference>
<dbReference type="Proteomes" id="UP000689195">
    <property type="component" value="Unassembled WGS sequence"/>
</dbReference>
<accession>A0A8S1UDL3</accession>
<feature type="repeat" description="WD" evidence="3">
    <location>
        <begin position="46"/>
        <end position="74"/>
    </location>
</feature>
<protein>
    <submittedName>
        <fullName evidence="5">Uncharacterized protein</fullName>
    </submittedName>
</protein>
<gene>
    <name evidence="5" type="ORF">PPENT_87.1.T0380352</name>
</gene>
<dbReference type="PROSITE" id="PS50294">
    <property type="entry name" value="WD_REPEATS_REGION"/>
    <property type="match status" value="1"/>
</dbReference>